<gene>
    <name evidence="2" type="ORF">NQ317_010147</name>
</gene>
<dbReference type="EMBL" id="JAPWTJ010000607">
    <property type="protein sequence ID" value="KAJ8976950.1"/>
    <property type="molecule type" value="Genomic_DNA"/>
</dbReference>
<protein>
    <recommendedName>
        <fullName evidence="4">Defensin</fullName>
    </recommendedName>
</protein>
<accession>A0ABQ9JG09</accession>
<reference evidence="2" key="1">
    <citation type="journal article" date="2023" name="Insect Mol. Biol.">
        <title>Genome sequencing provides insights into the evolution of gene families encoding plant cell wall-degrading enzymes in longhorned beetles.</title>
        <authorList>
            <person name="Shin N.R."/>
            <person name="Okamura Y."/>
            <person name="Kirsch R."/>
            <person name="Pauchet Y."/>
        </authorList>
    </citation>
    <scope>NUCLEOTIDE SEQUENCE</scope>
    <source>
        <strain evidence="2">MMC_N1</strain>
    </source>
</reference>
<feature type="signal peptide" evidence="1">
    <location>
        <begin position="1"/>
        <end position="20"/>
    </location>
</feature>
<dbReference type="InterPro" id="IPR036574">
    <property type="entry name" value="Scorpion_toxin-like_sf"/>
</dbReference>
<dbReference type="Proteomes" id="UP001162164">
    <property type="component" value="Unassembled WGS sequence"/>
</dbReference>
<evidence type="ECO:0000313" key="3">
    <source>
        <dbReference type="Proteomes" id="UP001162164"/>
    </source>
</evidence>
<dbReference type="SUPFAM" id="SSF57095">
    <property type="entry name" value="Scorpion toxin-like"/>
    <property type="match status" value="1"/>
</dbReference>
<evidence type="ECO:0008006" key="4">
    <source>
        <dbReference type="Google" id="ProtNLM"/>
    </source>
</evidence>
<dbReference type="Gene3D" id="3.30.30.10">
    <property type="entry name" value="Knottin, scorpion toxin-like"/>
    <property type="match status" value="1"/>
</dbReference>
<name>A0ABQ9JG09_9CUCU</name>
<evidence type="ECO:0000256" key="1">
    <source>
        <dbReference type="SAM" id="SignalP"/>
    </source>
</evidence>
<sequence>MKFFAIFTIIFAIVIAVVSSAAFNEHAQLGDCSNDACRASCILNGHNGGSCNSNDNCDCN</sequence>
<keyword evidence="3" id="KW-1185">Reference proteome</keyword>
<keyword evidence="1" id="KW-0732">Signal</keyword>
<evidence type="ECO:0000313" key="2">
    <source>
        <dbReference type="EMBL" id="KAJ8976950.1"/>
    </source>
</evidence>
<comment type="caution">
    <text evidence="2">The sequence shown here is derived from an EMBL/GenBank/DDBJ whole genome shotgun (WGS) entry which is preliminary data.</text>
</comment>
<organism evidence="2 3">
    <name type="scientific">Molorchus minor</name>
    <dbReference type="NCBI Taxonomy" id="1323400"/>
    <lineage>
        <taxon>Eukaryota</taxon>
        <taxon>Metazoa</taxon>
        <taxon>Ecdysozoa</taxon>
        <taxon>Arthropoda</taxon>
        <taxon>Hexapoda</taxon>
        <taxon>Insecta</taxon>
        <taxon>Pterygota</taxon>
        <taxon>Neoptera</taxon>
        <taxon>Endopterygota</taxon>
        <taxon>Coleoptera</taxon>
        <taxon>Polyphaga</taxon>
        <taxon>Cucujiformia</taxon>
        <taxon>Chrysomeloidea</taxon>
        <taxon>Cerambycidae</taxon>
        <taxon>Lamiinae</taxon>
        <taxon>Monochamini</taxon>
        <taxon>Molorchus</taxon>
    </lineage>
</organism>
<proteinExistence type="predicted"/>
<feature type="chain" id="PRO_5047047800" description="Defensin" evidence="1">
    <location>
        <begin position="21"/>
        <end position="60"/>
    </location>
</feature>